<dbReference type="Proteomes" id="UP000182412">
    <property type="component" value="Unassembled WGS sequence"/>
</dbReference>
<dbReference type="InterPro" id="IPR006674">
    <property type="entry name" value="HD_domain"/>
</dbReference>
<evidence type="ECO:0000256" key="3">
    <source>
        <dbReference type="ARBA" id="ARBA00022741"/>
    </source>
</evidence>
<dbReference type="SUPFAM" id="SSF109604">
    <property type="entry name" value="HD-domain/PDEase-like"/>
    <property type="match status" value="1"/>
</dbReference>
<evidence type="ECO:0000256" key="1">
    <source>
        <dbReference type="ARBA" id="ARBA00012506"/>
    </source>
</evidence>
<dbReference type="CDD" id="cd00077">
    <property type="entry name" value="HDc"/>
    <property type="match status" value="1"/>
</dbReference>
<dbReference type="SMART" id="SM00471">
    <property type="entry name" value="HDc"/>
    <property type="match status" value="1"/>
</dbReference>
<sequence>MSFAMSYEEMQQLLQKSLKPGRYEHSLGVAETAVFLARRFGVDEQKARVAGLLHDCAREFRNEDLIGEAEKRLIVVEPLERRMPLLLHAYVGSRLVAEKYGVNDNDIEQAIWRHTVGGPQMTDLDKIIWFADMIEPHRDYPEVEMLRGLARTAGLDEMLLVGLTESIAFVLRKGGLVHPATVNARNEILLQK</sequence>
<accession>A0A1H0S550</accession>
<keyword evidence="5" id="KW-0408">Iron</keyword>
<dbReference type="AlphaFoldDB" id="A0A1H0S550"/>
<organism evidence="8 9">
    <name type="scientific">Selenomonas ruminantium</name>
    <dbReference type="NCBI Taxonomy" id="971"/>
    <lineage>
        <taxon>Bacteria</taxon>
        <taxon>Bacillati</taxon>
        <taxon>Bacillota</taxon>
        <taxon>Negativicutes</taxon>
        <taxon>Selenomonadales</taxon>
        <taxon>Selenomonadaceae</taxon>
        <taxon>Selenomonas</taxon>
    </lineage>
</organism>
<dbReference type="InterPro" id="IPR003607">
    <property type="entry name" value="HD/PDEase_dom"/>
</dbReference>
<evidence type="ECO:0000256" key="6">
    <source>
        <dbReference type="ARBA" id="ARBA00049417"/>
    </source>
</evidence>
<dbReference type="EMBL" id="FNJQ01000015">
    <property type="protein sequence ID" value="SDP36679.1"/>
    <property type="molecule type" value="Genomic_DNA"/>
</dbReference>
<evidence type="ECO:0000313" key="9">
    <source>
        <dbReference type="Proteomes" id="UP000182412"/>
    </source>
</evidence>
<dbReference type="GO" id="GO:0008803">
    <property type="term" value="F:bis(5'-nucleosyl)-tetraphosphatase (symmetrical) activity"/>
    <property type="evidence" value="ECO:0007669"/>
    <property type="project" value="UniProtKB-EC"/>
</dbReference>
<proteinExistence type="predicted"/>
<keyword evidence="4 8" id="KW-0378">Hydrolase</keyword>
<name>A0A1H0S550_SELRU</name>
<dbReference type="GO" id="GO:0000166">
    <property type="term" value="F:nucleotide binding"/>
    <property type="evidence" value="ECO:0007669"/>
    <property type="project" value="UniProtKB-KW"/>
</dbReference>
<protein>
    <recommendedName>
        <fullName evidence="1">bis(5'-nucleosyl)-tetraphosphatase (symmetrical)</fullName>
        <ecNumber evidence="1">3.6.1.41</ecNumber>
    </recommendedName>
</protein>
<evidence type="ECO:0000256" key="4">
    <source>
        <dbReference type="ARBA" id="ARBA00022801"/>
    </source>
</evidence>
<dbReference type="PANTHER" id="PTHR35795">
    <property type="entry name" value="SLR1885 PROTEIN"/>
    <property type="match status" value="1"/>
</dbReference>
<dbReference type="EC" id="3.6.1.41" evidence="1"/>
<keyword evidence="3" id="KW-0547">Nucleotide-binding</keyword>
<dbReference type="NCBIfam" id="TIGR00488">
    <property type="entry name" value="bis(5'-nucleosyl)-tetraphosphatase (symmetrical) YqeK"/>
    <property type="match status" value="1"/>
</dbReference>
<evidence type="ECO:0000259" key="7">
    <source>
        <dbReference type="SMART" id="SM00471"/>
    </source>
</evidence>
<dbReference type="NCBIfam" id="TIGR00277">
    <property type="entry name" value="HDIG"/>
    <property type="match status" value="1"/>
</dbReference>
<evidence type="ECO:0000313" key="8">
    <source>
        <dbReference type="EMBL" id="SDP36679.1"/>
    </source>
</evidence>
<dbReference type="Gene3D" id="1.10.3210.10">
    <property type="entry name" value="Hypothetical protein af1432"/>
    <property type="match status" value="1"/>
</dbReference>
<comment type="catalytic activity">
    <reaction evidence="6">
        <text>P(1),P(4)-bis(5'-adenosyl) tetraphosphate + H2O = 2 ADP + 2 H(+)</text>
        <dbReference type="Rhea" id="RHEA:24252"/>
        <dbReference type="ChEBI" id="CHEBI:15377"/>
        <dbReference type="ChEBI" id="CHEBI:15378"/>
        <dbReference type="ChEBI" id="CHEBI:58141"/>
        <dbReference type="ChEBI" id="CHEBI:456216"/>
        <dbReference type="EC" id="3.6.1.41"/>
    </reaction>
</comment>
<dbReference type="RefSeq" id="WP_256324635.1">
    <property type="nucleotide sequence ID" value="NZ_FNJQ01000015.1"/>
</dbReference>
<gene>
    <name evidence="8" type="ORF">SAMN05216366_11559</name>
</gene>
<dbReference type="Pfam" id="PF01966">
    <property type="entry name" value="HD"/>
    <property type="match status" value="1"/>
</dbReference>
<evidence type="ECO:0000256" key="5">
    <source>
        <dbReference type="ARBA" id="ARBA00023004"/>
    </source>
</evidence>
<dbReference type="PANTHER" id="PTHR35795:SF1">
    <property type="entry name" value="BIS(5'-NUCLEOSYL)-TETRAPHOSPHATASE, SYMMETRICAL"/>
    <property type="match status" value="1"/>
</dbReference>
<evidence type="ECO:0000256" key="2">
    <source>
        <dbReference type="ARBA" id="ARBA00022723"/>
    </source>
</evidence>
<dbReference type="InterPro" id="IPR051094">
    <property type="entry name" value="Diverse_Catalytic_Enzymes"/>
</dbReference>
<keyword evidence="2" id="KW-0479">Metal-binding</keyword>
<dbReference type="GO" id="GO:0046872">
    <property type="term" value="F:metal ion binding"/>
    <property type="evidence" value="ECO:0007669"/>
    <property type="project" value="UniProtKB-KW"/>
</dbReference>
<reference evidence="8 9" key="1">
    <citation type="submission" date="2016-10" db="EMBL/GenBank/DDBJ databases">
        <authorList>
            <person name="de Groot N.N."/>
        </authorList>
    </citation>
    <scope>NUCLEOTIDE SEQUENCE [LARGE SCALE GENOMIC DNA]</scope>
    <source>
        <strain evidence="8 9">S137</strain>
    </source>
</reference>
<dbReference type="InterPro" id="IPR006675">
    <property type="entry name" value="HDIG_dom"/>
</dbReference>
<feature type="domain" description="HD/PDEase" evidence="7">
    <location>
        <begin position="18"/>
        <end position="146"/>
    </location>
</feature>
<dbReference type="InterPro" id="IPR005249">
    <property type="entry name" value="YqeK"/>
</dbReference>